<dbReference type="Pfam" id="PF01547">
    <property type="entry name" value="SBP_bac_1"/>
    <property type="match status" value="1"/>
</dbReference>
<dbReference type="Gene3D" id="3.40.190.10">
    <property type="entry name" value="Periplasmic binding protein-like II"/>
    <property type="match status" value="1"/>
</dbReference>
<dbReference type="InterPro" id="IPR050490">
    <property type="entry name" value="Bact_solute-bd_prot1"/>
</dbReference>
<evidence type="ECO:0000313" key="2">
    <source>
        <dbReference type="Proteomes" id="UP001500635"/>
    </source>
</evidence>
<dbReference type="PANTHER" id="PTHR43649">
    <property type="entry name" value="ARABINOSE-BINDING PROTEIN-RELATED"/>
    <property type="match status" value="1"/>
</dbReference>
<dbReference type="InterPro" id="IPR006311">
    <property type="entry name" value="TAT_signal"/>
</dbReference>
<proteinExistence type="predicted"/>
<comment type="caution">
    <text evidence="1">The sequence shown here is derived from an EMBL/GenBank/DDBJ whole genome shotgun (WGS) entry which is preliminary data.</text>
</comment>
<evidence type="ECO:0000313" key="1">
    <source>
        <dbReference type="EMBL" id="GAA4387166.1"/>
    </source>
</evidence>
<organism evidence="1 2">
    <name type="scientific">Tsukamurella soli</name>
    <dbReference type="NCBI Taxonomy" id="644556"/>
    <lineage>
        <taxon>Bacteria</taxon>
        <taxon>Bacillati</taxon>
        <taxon>Actinomycetota</taxon>
        <taxon>Actinomycetes</taxon>
        <taxon>Mycobacteriales</taxon>
        <taxon>Tsukamurellaceae</taxon>
        <taxon>Tsukamurella</taxon>
    </lineage>
</organism>
<name>A0ABP8J949_9ACTN</name>
<accession>A0ABP8J949</accession>
<dbReference type="Proteomes" id="UP001500635">
    <property type="component" value="Unassembled WGS sequence"/>
</dbReference>
<dbReference type="RefSeq" id="WP_344992114.1">
    <property type="nucleotide sequence ID" value="NZ_BAABFR010000011.1"/>
</dbReference>
<dbReference type="PANTHER" id="PTHR43649:SF12">
    <property type="entry name" value="DIACETYLCHITOBIOSE BINDING PROTEIN DASA"/>
    <property type="match status" value="1"/>
</dbReference>
<reference evidence="2" key="1">
    <citation type="journal article" date="2019" name="Int. J. Syst. Evol. Microbiol.">
        <title>The Global Catalogue of Microorganisms (GCM) 10K type strain sequencing project: providing services to taxonomists for standard genome sequencing and annotation.</title>
        <authorList>
            <consortium name="The Broad Institute Genomics Platform"/>
            <consortium name="The Broad Institute Genome Sequencing Center for Infectious Disease"/>
            <person name="Wu L."/>
            <person name="Ma J."/>
        </authorList>
    </citation>
    <scope>NUCLEOTIDE SEQUENCE [LARGE SCALE GENOMIC DNA]</scope>
    <source>
        <strain evidence="2">JCM 17688</strain>
    </source>
</reference>
<sequence>MTGRHPGRSPGSPLRSPISTLLSRRALLAGVSGLTVAAAAGCGRTGASRRAAPVTAWYHRYGEAGTATALHRYARTFSSPVTVDVLDGDYDARAADALGAVGGPDVFEYGNGPNIDMIVSGAVADLTGVIGDARSDFTPALLDRMTYRGRIYGIPQTTDLQLFVYRRSMFAQAGVTAPRTLDELVSAARVLSRGAVRGVYLGHTGGVDVVGGPVVFAAGHDYLTEDYRPAFVEPEVYDGLSTLRSLYLSGDLLLDAPTDWSDPAAFIAGRTAVQWTGMWALPTIAAALGDDVGVFPFPAIGRHGGPVAPFGAYGAAVAASGVDPGLARRFVQWLWVERTDLQLDWSQAYGMHVPARTSLLARAAKLRTGLYADAAALLNTVGRPQSPLMWTSRCDSAFRAAIAQVVCHGADPATELRAAADVVTKELARFQW</sequence>
<dbReference type="PROSITE" id="PS51318">
    <property type="entry name" value="TAT"/>
    <property type="match status" value="1"/>
</dbReference>
<dbReference type="EMBL" id="BAABFR010000011">
    <property type="protein sequence ID" value="GAA4387166.1"/>
    <property type="molecule type" value="Genomic_DNA"/>
</dbReference>
<keyword evidence="2" id="KW-1185">Reference proteome</keyword>
<dbReference type="InterPro" id="IPR006059">
    <property type="entry name" value="SBP"/>
</dbReference>
<dbReference type="SUPFAM" id="SSF53850">
    <property type="entry name" value="Periplasmic binding protein-like II"/>
    <property type="match status" value="1"/>
</dbReference>
<protein>
    <submittedName>
        <fullName evidence="1">Sugar ABC transporter substrate-binding protein</fullName>
    </submittedName>
</protein>
<gene>
    <name evidence="1" type="ORF">GCM10023147_11280</name>
</gene>